<dbReference type="InParanoid" id="G4U017"/>
<protein>
    <submittedName>
        <fullName evidence="2">Uncharacterized protein</fullName>
    </submittedName>
</protein>
<keyword evidence="3" id="KW-1185">Reference proteome</keyword>
<name>G4U017_SERID</name>
<reference evidence="2 3" key="1">
    <citation type="journal article" date="2011" name="PLoS Pathog.">
        <title>Endophytic Life Strategies Decoded by Genome and Transcriptome Analyses of the Mutualistic Root Symbiont Piriformospora indica.</title>
        <authorList>
            <person name="Zuccaro A."/>
            <person name="Lahrmann U."/>
            <person name="Guldener U."/>
            <person name="Langen G."/>
            <person name="Pfiffi S."/>
            <person name="Biedenkopf D."/>
            <person name="Wong P."/>
            <person name="Samans B."/>
            <person name="Grimm C."/>
            <person name="Basiewicz M."/>
            <person name="Murat C."/>
            <person name="Martin F."/>
            <person name="Kogel K.H."/>
        </authorList>
    </citation>
    <scope>NUCLEOTIDE SEQUENCE [LARGE SCALE GENOMIC DNA]</scope>
    <source>
        <strain evidence="2 3">DSM 11827</strain>
    </source>
</reference>
<comment type="caution">
    <text evidence="2">The sequence shown here is derived from an EMBL/GenBank/DDBJ whole genome shotgun (WGS) entry which is preliminary data.</text>
</comment>
<evidence type="ECO:0000313" key="3">
    <source>
        <dbReference type="Proteomes" id="UP000007148"/>
    </source>
</evidence>
<dbReference type="HOGENOM" id="CLU_2292761_0_0_1"/>
<sequence length="101" mass="11458">MASDNNYELVSINDDVHLIRLPHRRRSWAYPIPGNWESIIGYRQSIGSLTDDDLSVAPSDLDLRSAPPSEVDVAELPRFEPETDNLGEADDEVEEFEEDDE</sequence>
<dbReference type="EMBL" id="CAFZ01001101">
    <property type="protein sequence ID" value="CCA76910.1"/>
    <property type="molecule type" value="Genomic_DNA"/>
</dbReference>
<organism evidence="2 3">
    <name type="scientific">Serendipita indica (strain DSM 11827)</name>
    <name type="common">Root endophyte fungus</name>
    <name type="synonym">Piriformospora indica</name>
    <dbReference type="NCBI Taxonomy" id="1109443"/>
    <lineage>
        <taxon>Eukaryota</taxon>
        <taxon>Fungi</taxon>
        <taxon>Dikarya</taxon>
        <taxon>Basidiomycota</taxon>
        <taxon>Agaricomycotina</taxon>
        <taxon>Agaricomycetes</taxon>
        <taxon>Sebacinales</taxon>
        <taxon>Serendipitaceae</taxon>
        <taxon>Serendipita</taxon>
    </lineage>
</organism>
<feature type="region of interest" description="Disordered" evidence="1">
    <location>
        <begin position="75"/>
        <end position="101"/>
    </location>
</feature>
<accession>G4U017</accession>
<dbReference type="Proteomes" id="UP000007148">
    <property type="component" value="Unassembled WGS sequence"/>
</dbReference>
<dbReference type="AlphaFoldDB" id="G4U017"/>
<proteinExistence type="predicted"/>
<gene>
    <name evidence="2" type="ORF">PIIN_10895</name>
</gene>
<evidence type="ECO:0000256" key="1">
    <source>
        <dbReference type="SAM" id="MobiDB-lite"/>
    </source>
</evidence>
<evidence type="ECO:0000313" key="2">
    <source>
        <dbReference type="EMBL" id="CCA76910.1"/>
    </source>
</evidence>
<feature type="compositionally biased region" description="Acidic residues" evidence="1">
    <location>
        <begin position="82"/>
        <end position="101"/>
    </location>
</feature>